<dbReference type="AlphaFoldDB" id="A0A1H1QZT2"/>
<dbReference type="InterPro" id="IPR008311">
    <property type="entry name" value="UCP028101"/>
</dbReference>
<dbReference type="InterPro" id="IPR015943">
    <property type="entry name" value="WD40/YVTN_repeat-like_dom_sf"/>
</dbReference>
<evidence type="ECO:0000313" key="1">
    <source>
        <dbReference type="EMBL" id="SDS29034.1"/>
    </source>
</evidence>
<dbReference type="Pfam" id="PF07433">
    <property type="entry name" value="DUF1513"/>
    <property type="match status" value="1"/>
</dbReference>
<dbReference type="PIRSF" id="PIRSF028101">
    <property type="entry name" value="UCP028101"/>
    <property type="match status" value="1"/>
</dbReference>
<name>A0A1H1QZT2_9GAMM</name>
<gene>
    <name evidence="1" type="ORF">SAMN05216421_1251</name>
</gene>
<keyword evidence="2" id="KW-1185">Reference proteome</keyword>
<reference evidence="2" key="1">
    <citation type="submission" date="2016-10" db="EMBL/GenBank/DDBJ databases">
        <authorList>
            <person name="Varghese N."/>
            <person name="Submissions S."/>
        </authorList>
    </citation>
    <scope>NUCLEOTIDE SEQUENCE [LARGE SCALE GENOMIC DNA]</scope>
    <source>
        <strain evidence="2">NRRL B-51270</strain>
    </source>
</reference>
<proteinExistence type="predicted"/>
<sequence>MVIEMTTRRDVLCALLSGIALSALPWSIRQARAATPVGRILSAVDDTSGRHFIHLGHGADATGVDFPVTQRCHGGCQRPGSGEAVIFDRRPGRFFHVLDIANGQVRAHIEAATDYHFFGHGAFSPDGGLLYATANHIPSGEGQICVYDARSGYGLIDVYPVGGIDPHEIRLMPDGSSLVIAMGGILTHPDYERIKLNLDTMQPAVVLMDRLSGKILQRHTPSNHQLSAHHLDVDSRGMVVVGYQYEGPEWDTPPLIGVLDSKQQTYREITFEDGVQRQLRNYVASVALDSSSGLAAITAPRGNLVAVFDYSSGTLQRLVAVPDVAGVLVDGETFVVSSGRGGLYRVDPQRDEAVLLGSQDQRWDNHLTRIGLA</sequence>
<accession>A0A1H1QZT2</accession>
<dbReference type="Proteomes" id="UP000243207">
    <property type="component" value="Chromosome I"/>
</dbReference>
<evidence type="ECO:0008006" key="3">
    <source>
        <dbReference type="Google" id="ProtNLM"/>
    </source>
</evidence>
<dbReference type="EMBL" id="LT629736">
    <property type="protein sequence ID" value="SDS29034.1"/>
    <property type="molecule type" value="Genomic_DNA"/>
</dbReference>
<evidence type="ECO:0000313" key="2">
    <source>
        <dbReference type="Proteomes" id="UP000243207"/>
    </source>
</evidence>
<organism evidence="1 2">
    <name type="scientific">Halopseudomonas xinjiangensis</name>
    <dbReference type="NCBI Taxonomy" id="487184"/>
    <lineage>
        <taxon>Bacteria</taxon>
        <taxon>Pseudomonadati</taxon>
        <taxon>Pseudomonadota</taxon>
        <taxon>Gammaproteobacteria</taxon>
        <taxon>Pseudomonadales</taxon>
        <taxon>Pseudomonadaceae</taxon>
        <taxon>Halopseudomonas</taxon>
    </lineage>
</organism>
<dbReference type="SUPFAM" id="SSF69322">
    <property type="entry name" value="Tricorn protease domain 2"/>
    <property type="match status" value="1"/>
</dbReference>
<protein>
    <recommendedName>
        <fullName evidence="3">DUF1513 domain-containing protein</fullName>
    </recommendedName>
</protein>
<dbReference type="Gene3D" id="2.130.10.10">
    <property type="entry name" value="YVTN repeat-like/Quinoprotein amine dehydrogenase"/>
    <property type="match status" value="1"/>
</dbReference>
<dbReference type="STRING" id="487184.SAMN05216421_1251"/>